<evidence type="ECO:0000256" key="17">
    <source>
        <dbReference type="ARBA" id="ARBA00049075"/>
    </source>
</evidence>
<reference evidence="24" key="1">
    <citation type="submission" date="2022-01" db="EMBL/GenBank/DDBJ databases">
        <authorList>
            <person name="King R."/>
        </authorList>
    </citation>
    <scope>NUCLEOTIDE SEQUENCE</scope>
</reference>
<dbReference type="PANTHER" id="PTHR14741:SF32">
    <property type="entry name" value="TRIMETHYLGUANOSINE SYNTHASE"/>
    <property type="match status" value="1"/>
</dbReference>
<dbReference type="GO" id="GO:0005730">
    <property type="term" value="C:nucleolus"/>
    <property type="evidence" value="ECO:0007669"/>
    <property type="project" value="UniProtKB-SubCell"/>
</dbReference>
<feature type="region of interest" description="Disordered" evidence="23">
    <location>
        <begin position="364"/>
        <end position="419"/>
    </location>
</feature>
<dbReference type="SUPFAM" id="SSF53335">
    <property type="entry name" value="S-adenosyl-L-methionine-dependent methyltransferases"/>
    <property type="match status" value="1"/>
</dbReference>
<feature type="region of interest" description="Disordered" evidence="23">
    <location>
        <begin position="444"/>
        <end position="465"/>
    </location>
</feature>
<comment type="function">
    <text evidence="19">Catalyzes the 2 serial methylation steps for the conversion of the 7-monomethylguanosine (m(7)G) caps of snRNAs and snoRNAs to a 2,2,7-trimethylguanosine (m(2,2,7)G) cap structure. The enzyme is specific for guanine, and N7 methylation must precede N2 methylation. Hypermethylation of the m7G cap of U snRNAs leads to their concentration in nuclear foci, their colocalization with coilin and the formation of canonical Cajal bodies (CBs). Plays a role in transcriptional regulation.</text>
</comment>
<evidence type="ECO:0000256" key="13">
    <source>
        <dbReference type="ARBA" id="ARBA00025783"/>
    </source>
</evidence>
<dbReference type="GO" id="GO:0071164">
    <property type="term" value="F:RNA cap trimethylguanosine synthase activity"/>
    <property type="evidence" value="ECO:0007669"/>
    <property type="project" value="TreeGrafter"/>
</dbReference>
<evidence type="ECO:0000256" key="8">
    <source>
        <dbReference type="ARBA" id="ARBA00022679"/>
    </source>
</evidence>
<evidence type="ECO:0000256" key="4">
    <source>
        <dbReference type="ARBA" id="ARBA00018517"/>
    </source>
</evidence>
<dbReference type="Gene3D" id="3.40.50.150">
    <property type="entry name" value="Vaccinia Virus protein VP39"/>
    <property type="match status" value="1"/>
</dbReference>
<dbReference type="GO" id="GO:0015030">
    <property type="term" value="C:Cajal body"/>
    <property type="evidence" value="ECO:0007669"/>
    <property type="project" value="UniProtKB-SubCell"/>
</dbReference>
<evidence type="ECO:0000256" key="16">
    <source>
        <dbReference type="ARBA" id="ARBA00048763"/>
    </source>
</evidence>
<protein>
    <recommendedName>
        <fullName evidence="4">Trimethylguanosine synthase</fullName>
    </recommendedName>
    <alternativeName>
        <fullName evidence="18">Cap-specific guanine-N(2) methyltransferase</fullName>
    </alternativeName>
    <alternativeName>
        <fullName evidence="21">Nuclear receptor coactivator 6-interacting protein</fullName>
    </alternativeName>
    <alternativeName>
        <fullName evidence="22">PRIP-interacting protein with methyltransferase motif</fullName>
    </alternativeName>
</protein>
<evidence type="ECO:0000256" key="15">
    <source>
        <dbReference type="ARBA" id="ARBA00048740"/>
    </source>
</evidence>
<evidence type="ECO:0000256" key="22">
    <source>
        <dbReference type="ARBA" id="ARBA00081504"/>
    </source>
</evidence>
<evidence type="ECO:0000256" key="5">
    <source>
        <dbReference type="ARBA" id="ARBA00022490"/>
    </source>
</evidence>
<keyword evidence="10" id="KW-0805">Transcription regulation</keyword>
<evidence type="ECO:0000256" key="3">
    <source>
        <dbReference type="ARBA" id="ARBA00004604"/>
    </source>
</evidence>
<keyword evidence="6" id="KW-0597">Phosphoprotein</keyword>
<evidence type="ECO:0000256" key="11">
    <source>
        <dbReference type="ARBA" id="ARBA00023163"/>
    </source>
</evidence>
<name>A0A9P0CDA3_9CUCU</name>
<organism evidence="24 25">
    <name type="scientific">Psylliodes chrysocephalus</name>
    <dbReference type="NCBI Taxonomy" id="3402493"/>
    <lineage>
        <taxon>Eukaryota</taxon>
        <taxon>Metazoa</taxon>
        <taxon>Ecdysozoa</taxon>
        <taxon>Arthropoda</taxon>
        <taxon>Hexapoda</taxon>
        <taxon>Insecta</taxon>
        <taxon>Pterygota</taxon>
        <taxon>Neoptera</taxon>
        <taxon>Endopterygota</taxon>
        <taxon>Coleoptera</taxon>
        <taxon>Polyphaga</taxon>
        <taxon>Cucujiformia</taxon>
        <taxon>Chrysomeloidea</taxon>
        <taxon>Chrysomelidae</taxon>
        <taxon>Galerucinae</taxon>
        <taxon>Alticini</taxon>
        <taxon>Psylliodes</taxon>
    </lineage>
</organism>
<accession>A0A9P0CDA3</accession>
<feature type="compositionally biased region" description="Basic residues" evidence="23">
    <location>
        <begin position="581"/>
        <end position="590"/>
    </location>
</feature>
<dbReference type="PANTHER" id="PTHR14741">
    <property type="entry name" value="S-ADENOSYLMETHIONINE-DEPENDENT METHYLTRANSFERASE RELATED"/>
    <property type="match status" value="1"/>
</dbReference>
<dbReference type="InterPro" id="IPR019012">
    <property type="entry name" value="RNA_cap_Gua-N2-MeTrfase"/>
</dbReference>
<evidence type="ECO:0000256" key="2">
    <source>
        <dbReference type="ARBA" id="ARBA00004496"/>
    </source>
</evidence>
<evidence type="ECO:0000256" key="12">
    <source>
        <dbReference type="ARBA" id="ARBA00023242"/>
    </source>
</evidence>
<evidence type="ECO:0000313" key="25">
    <source>
        <dbReference type="Proteomes" id="UP001153636"/>
    </source>
</evidence>
<comment type="catalytic activity">
    <reaction evidence="16">
        <text>a 5'-end (N(2),N(7)-dimethyl 5'-triphosphoguanosine)-ribonucleoside in snRNA + S-adenosyl-L-methionine = a 5'-end (N(2),N(2),N(7)-trimethyl 5'-triphosphoguanosine)-ribonucleoside in snRNA + S-adenosyl-L-homocysteine + H(+)</text>
        <dbReference type="Rhea" id="RHEA:78479"/>
        <dbReference type="Rhea" id="RHEA-COMP:19087"/>
        <dbReference type="Rhea" id="RHEA-COMP:19089"/>
        <dbReference type="ChEBI" id="CHEBI:15378"/>
        <dbReference type="ChEBI" id="CHEBI:57856"/>
        <dbReference type="ChEBI" id="CHEBI:59789"/>
        <dbReference type="ChEBI" id="CHEBI:167623"/>
        <dbReference type="ChEBI" id="CHEBI:172880"/>
    </reaction>
    <physiologicalReaction direction="left-to-right" evidence="16">
        <dbReference type="Rhea" id="RHEA:78480"/>
    </physiologicalReaction>
</comment>
<feature type="region of interest" description="Disordered" evidence="23">
    <location>
        <begin position="574"/>
        <end position="593"/>
    </location>
</feature>
<evidence type="ECO:0000256" key="20">
    <source>
        <dbReference type="ARBA" id="ARBA00064494"/>
    </source>
</evidence>
<dbReference type="AlphaFoldDB" id="A0A9P0CDA3"/>
<keyword evidence="8" id="KW-0808">Transferase</keyword>
<keyword evidence="5" id="KW-0963">Cytoplasm</keyword>
<keyword evidence="12" id="KW-0539">Nucleus</keyword>
<keyword evidence="11" id="KW-0804">Transcription</keyword>
<comment type="catalytic activity">
    <reaction evidence="15">
        <text>a 5'-end (N(7)-methyl 5'-triphosphoguanosine)-ribonucleoside in snoRNA + S-adenosyl-L-methionine = a 5'-end (N(2),N(7)-dimethyl 5'-triphosphoguanosine)-ribonucleoside in snoRNA + S-adenosyl-L-homocysteine + H(+)</text>
        <dbReference type="Rhea" id="RHEA:78475"/>
        <dbReference type="Rhea" id="RHEA-COMP:19086"/>
        <dbReference type="Rhea" id="RHEA-COMP:19088"/>
        <dbReference type="ChEBI" id="CHEBI:15378"/>
        <dbReference type="ChEBI" id="CHEBI:57856"/>
        <dbReference type="ChEBI" id="CHEBI:59789"/>
        <dbReference type="ChEBI" id="CHEBI:156461"/>
        <dbReference type="ChEBI" id="CHEBI:172880"/>
    </reaction>
    <physiologicalReaction direction="left-to-right" evidence="15">
        <dbReference type="Rhea" id="RHEA:78476"/>
    </physiologicalReaction>
</comment>
<keyword evidence="9" id="KW-0949">S-adenosyl-L-methionine</keyword>
<feature type="region of interest" description="Disordered" evidence="23">
    <location>
        <begin position="97"/>
        <end position="119"/>
    </location>
</feature>
<dbReference type="Proteomes" id="UP001153636">
    <property type="component" value="Chromosome 1"/>
</dbReference>
<dbReference type="InterPro" id="IPR029063">
    <property type="entry name" value="SAM-dependent_MTases_sf"/>
</dbReference>
<comment type="subcellular location">
    <subcellularLocation>
        <location evidence="2">Cytoplasm</location>
    </subcellularLocation>
    <subcellularLocation>
        <location evidence="1">Nucleus</location>
        <location evidence="1">Cajal body</location>
    </subcellularLocation>
    <subcellularLocation>
        <location evidence="3">Nucleus</location>
        <location evidence="3">Nucleolus</location>
    </subcellularLocation>
</comment>
<evidence type="ECO:0000256" key="23">
    <source>
        <dbReference type="SAM" id="MobiDB-lite"/>
    </source>
</evidence>
<gene>
    <name evidence="24" type="ORF">PSYICH_LOCUS695</name>
</gene>
<dbReference type="Pfam" id="PF09445">
    <property type="entry name" value="Methyltransf_15"/>
    <property type="match status" value="1"/>
</dbReference>
<comment type="similarity">
    <text evidence="13">Belongs to the methyltransferase superfamily. Trimethylguanosine synthase family.</text>
</comment>
<dbReference type="EMBL" id="OV651813">
    <property type="protein sequence ID" value="CAH1099914.1"/>
    <property type="molecule type" value="Genomic_DNA"/>
</dbReference>
<comment type="catalytic activity">
    <reaction evidence="14">
        <text>a 5'-end (N(2),N(7)-dimethyl 5'-triphosphoguanosine)-ribonucleoside in snoRNA + S-adenosyl-L-methionine = a 5'-end (N(2),N(2),N(7)-trimethyl 5'-triphosphoguanosine)-ribonucleoside in snoRNA + S-adenosyl-L-homocysteine + H(+)</text>
        <dbReference type="Rhea" id="RHEA:78507"/>
        <dbReference type="Rhea" id="RHEA-COMP:19088"/>
        <dbReference type="Rhea" id="RHEA-COMP:19090"/>
        <dbReference type="ChEBI" id="CHEBI:15378"/>
        <dbReference type="ChEBI" id="CHEBI:57856"/>
        <dbReference type="ChEBI" id="CHEBI:59789"/>
        <dbReference type="ChEBI" id="CHEBI:167623"/>
        <dbReference type="ChEBI" id="CHEBI:172880"/>
    </reaction>
    <physiologicalReaction direction="left-to-right" evidence="14">
        <dbReference type="Rhea" id="RHEA:78508"/>
    </physiologicalReaction>
</comment>
<evidence type="ECO:0000256" key="1">
    <source>
        <dbReference type="ARBA" id="ARBA00004408"/>
    </source>
</evidence>
<feature type="compositionally biased region" description="Polar residues" evidence="23">
    <location>
        <begin position="364"/>
        <end position="376"/>
    </location>
</feature>
<feature type="compositionally biased region" description="Basic and acidic residues" evidence="23">
    <location>
        <begin position="384"/>
        <end position="399"/>
    </location>
</feature>
<evidence type="ECO:0000256" key="9">
    <source>
        <dbReference type="ARBA" id="ARBA00022691"/>
    </source>
</evidence>
<evidence type="ECO:0000256" key="7">
    <source>
        <dbReference type="ARBA" id="ARBA00022603"/>
    </source>
</evidence>
<dbReference type="GO" id="GO:0005737">
    <property type="term" value="C:cytoplasm"/>
    <property type="evidence" value="ECO:0007669"/>
    <property type="project" value="UniProtKB-SubCell"/>
</dbReference>
<proteinExistence type="inferred from homology"/>
<evidence type="ECO:0000256" key="6">
    <source>
        <dbReference type="ARBA" id="ARBA00022553"/>
    </source>
</evidence>
<dbReference type="OrthoDB" id="194443at2759"/>
<keyword evidence="7" id="KW-0489">Methyltransferase</keyword>
<sequence>MCETQSDILAEFTLKNQDNTVCVTCISSRSFIRTKISSKQFFSSEQSASEEDNQIEEDLSTIYETLTIQNVNAKSEEIEQEGVSCYCSASHTDNLSTDEHESLREAHNAPPRGLQQSDSGTDLTEQLIHDIDSDWNKFWSLNGEKLIWESWIDKYSHYINPDYMPYVQKKVVDEYSLLDKCNDDPFICNPKKFTFNEKELQTFNTDLQQACLKQLEKEPTKKERIQLLRTLSGSDEKISAEISEGWNPLSPFSADDETEAERLLTSRCCSRTSSSLKTIDSITNVTRMTVSSLDLSNSTPSSESFSSVSSVNSSVSSEESEEDYQHQWNVLWKKHYEDQYLEQYNKFIQSVIGVVASDSHNSISDYKTSEMSNSDITLEPGIPDSRDAKRSMSESKSLDTDEPNVSQCDTSSDEESKEENTIYKEMIAMGLPVAFGVSSSPNTSMTFQEATNTRDQSSTSKSDFNSGRNRIKSAFNLIGLEFQELAGESFSGDVSYKMKHIRQQNRHLKIRTEAKKAKHFMFDDDGNMFEKQEQEEEVTYNHNIFSESSDNELSSCEEEVPTGEISISPTVEDKTEEVQITKRKRRKRKQPLLPQEIKNNAKLRKYWQRRFSLFSKFDLGIKLDEESWYSVTPEQVAKHAAERCECDLIIDAFCGAGGNTIQFALKCRKVIAIDIDPKKIELAENNAKVYGVYDKIEFIVGDFLQLADKLKADVVFLSPPWGGPSYLREAVYDLETMLQPVPFSTLIAMARKITPDVAAFLPRNCNTFALAKEAGPGGKVEIEQNFINKKLVAVTAYYNNLITEK</sequence>
<evidence type="ECO:0000256" key="21">
    <source>
        <dbReference type="ARBA" id="ARBA00079339"/>
    </source>
</evidence>
<dbReference type="FunFam" id="3.40.50.150:FF:000066">
    <property type="entry name" value="Trimethylguanosine synthase 1"/>
    <property type="match status" value="1"/>
</dbReference>
<keyword evidence="25" id="KW-1185">Reference proteome</keyword>
<evidence type="ECO:0000256" key="14">
    <source>
        <dbReference type="ARBA" id="ARBA00047418"/>
    </source>
</evidence>
<evidence type="ECO:0000256" key="19">
    <source>
        <dbReference type="ARBA" id="ARBA00057179"/>
    </source>
</evidence>
<comment type="subunit">
    <text evidence="20">May form homooligomers. Interacts with CREBBP/CBP, EED/WAIT1, EP300/P300, NCOA6/PRIP, PPARBP/PBP and SMN.</text>
</comment>
<evidence type="ECO:0000256" key="10">
    <source>
        <dbReference type="ARBA" id="ARBA00023015"/>
    </source>
</evidence>
<evidence type="ECO:0000256" key="18">
    <source>
        <dbReference type="ARBA" id="ARBA00049790"/>
    </source>
</evidence>
<comment type="catalytic activity">
    <reaction evidence="17">
        <text>a 5'-end (N(7)-methyl 5'-triphosphoguanosine)-ribonucleoside in snRNA + S-adenosyl-L-methionine = a 5'-end (N(2),N(7)-dimethyl 5'-triphosphoguanosine)-ribonucleoside in snRNA + S-adenosyl-L-homocysteine + H(+)</text>
        <dbReference type="Rhea" id="RHEA:78471"/>
        <dbReference type="Rhea" id="RHEA-COMP:19085"/>
        <dbReference type="Rhea" id="RHEA-COMP:19087"/>
        <dbReference type="ChEBI" id="CHEBI:15378"/>
        <dbReference type="ChEBI" id="CHEBI:57856"/>
        <dbReference type="ChEBI" id="CHEBI:59789"/>
        <dbReference type="ChEBI" id="CHEBI:156461"/>
        <dbReference type="ChEBI" id="CHEBI:172880"/>
    </reaction>
    <physiologicalReaction direction="left-to-right" evidence="17">
        <dbReference type="Rhea" id="RHEA:78472"/>
    </physiologicalReaction>
</comment>
<dbReference type="CDD" id="cd02440">
    <property type="entry name" value="AdoMet_MTases"/>
    <property type="match status" value="1"/>
</dbReference>
<feature type="compositionally biased region" description="Basic and acidic residues" evidence="23">
    <location>
        <begin position="97"/>
        <end position="107"/>
    </location>
</feature>
<evidence type="ECO:0000313" key="24">
    <source>
        <dbReference type="EMBL" id="CAH1099914.1"/>
    </source>
</evidence>